<feature type="domain" description="Glutamine amidotransferase" evidence="2">
    <location>
        <begin position="28"/>
        <end position="209"/>
    </location>
</feature>
<evidence type="ECO:0000259" key="2">
    <source>
        <dbReference type="Pfam" id="PF00117"/>
    </source>
</evidence>
<dbReference type="PANTHER" id="PTHR43418">
    <property type="entry name" value="MULTIFUNCTIONAL TRYPTOPHAN BIOSYNTHESIS PROTEIN-RELATED"/>
    <property type="match status" value="1"/>
</dbReference>
<evidence type="ECO:0000313" key="3">
    <source>
        <dbReference type="EMBL" id="MFC4337152.1"/>
    </source>
</evidence>
<dbReference type="PRINTS" id="PR00097">
    <property type="entry name" value="ANTSNTHASEII"/>
</dbReference>
<dbReference type="SUPFAM" id="SSF52317">
    <property type="entry name" value="Class I glutamine amidotransferase-like"/>
    <property type="match status" value="1"/>
</dbReference>
<accession>A0ABV8U2C2</accession>
<dbReference type="InterPro" id="IPR017926">
    <property type="entry name" value="GATASE"/>
</dbReference>
<gene>
    <name evidence="3" type="ORF">ACFPET_18265</name>
</gene>
<name>A0ABV8U2C2_9ACTN</name>
<dbReference type="Gene3D" id="3.40.50.880">
    <property type="match status" value="1"/>
</dbReference>
<dbReference type="NCBIfam" id="TIGR00566">
    <property type="entry name" value="trpG_papA"/>
    <property type="match status" value="1"/>
</dbReference>
<protein>
    <submittedName>
        <fullName evidence="3">Anthranilate synthase component II</fullName>
    </submittedName>
</protein>
<sequence>MKKKAADCKRNTKITTEATDVSSPAIRIVDFRDSFVHTIAGYLGSYGAGVTLERAEDTDLDAVEADRPDGILLSPGPGHPSAAAVGHRVLERFAGRIPVLGVCLGHQIIAEHWGAVVDRAPELRHGETSEVYHDGGGVFRGLSNPTTAARYHSLTVDPAGVVAPLVISASTAGGTVMGLRHRSLAVEGVQFHPESILTDEGHRLLRNWAASL</sequence>
<proteinExistence type="predicted"/>
<dbReference type="PRINTS" id="PR00099">
    <property type="entry name" value="CPSGATASE"/>
</dbReference>
<evidence type="ECO:0000313" key="4">
    <source>
        <dbReference type="Proteomes" id="UP001595823"/>
    </source>
</evidence>
<organism evidence="3 4">
    <name type="scientific">Salininema proteolyticum</name>
    <dbReference type="NCBI Taxonomy" id="1607685"/>
    <lineage>
        <taxon>Bacteria</taxon>
        <taxon>Bacillati</taxon>
        <taxon>Actinomycetota</taxon>
        <taxon>Actinomycetes</taxon>
        <taxon>Glycomycetales</taxon>
        <taxon>Glycomycetaceae</taxon>
        <taxon>Salininema</taxon>
    </lineage>
</organism>
<dbReference type="RefSeq" id="WP_380623812.1">
    <property type="nucleotide sequence ID" value="NZ_JBHSDK010000028.1"/>
</dbReference>
<dbReference type="PANTHER" id="PTHR43418:SF4">
    <property type="entry name" value="MULTIFUNCTIONAL TRYPTOPHAN BIOSYNTHESIS PROTEIN"/>
    <property type="match status" value="1"/>
</dbReference>
<dbReference type="Proteomes" id="UP001595823">
    <property type="component" value="Unassembled WGS sequence"/>
</dbReference>
<dbReference type="Pfam" id="PF00117">
    <property type="entry name" value="GATase"/>
    <property type="match status" value="1"/>
</dbReference>
<reference evidence="4" key="1">
    <citation type="journal article" date="2019" name="Int. J. Syst. Evol. Microbiol.">
        <title>The Global Catalogue of Microorganisms (GCM) 10K type strain sequencing project: providing services to taxonomists for standard genome sequencing and annotation.</title>
        <authorList>
            <consortium name="The Broad Institute Genomics Platform"/>
            <consortium name="The Broad Institute Genome Sequencing Center for Infectious Disease"/>
            <person name="Wu L."/>
            <person name="Ma J."/>
        </authorList>
    </citation>
    <scope>NUCLEOTIDE SEQUENCE [LARGE SCALE GENOMIC DNA]</scope>
    <source>
        <strain evidence="4">IBRC-M 10908</strain>
    </source>
</reference>
<dbReference type="CDD" id="cd01743">
    <property type="entry name" value="GATase1_Anthranilate_Synthase"/>
    <property type="match status" value="1"/>
</dbReference>
<dbReference type="PROSITE" id="PS51273">
    <property type="entry name" value="GATASE_TYPE_1"/>
    <property type="match status" value="1"/>
</dbReference>
<dbReference type="InterPro" id="IPR006221">
    <property type="entry name" value="TrpG/PapA_dom"/>
</dbReference>
<dbReference type="InterPro" id="IPR050472">
    <property type="entry name" value="Anth_synth/Amidotransfase"/>
</dbReference>
<comment type="caution">
    <text evidence="3">The sequence shown here is derived from an EMBL/GenBank/DDBJ whole genome shotgun (WGS) entry which is preliminary data.</text>
</comment>
<evidence type="ECO:0000256" key="1">
    <source>
        <dbReference type="ARBA" id="ARBA00022962"/>
    </source>
</evidence>
<keyword evidence="4" id="KW-1185">Reference proteome</keyword>
<dbReference type="PRINTS" id="PR00096">
    <property type="entry name" value="GATASE"/>
</dbReference>
<dbReference type="EMBL" id="JBHSDK010000028">
    <property type="protein sequence ID" value="MFC4337152.1"/>
    <property type="molecule type" value="Genomic_DNA"/>
</dbReference>
<dbReference type="InterPro" id="IPR029062">
    <property type="entry name" value="Class_I_gatase-like"/>
</dbReference>
<keyword evidence="1" id="KW-0315">Glutamine amidotransferase</keyword>